<dbReference type="Gene3D" id="4.10.240.10">
    <property type="entry name" value="Zn(2)-C6 fungal-type DNA-binding domain"/>
    <property type="match status" value="1"/>
</dbReference>
<evidence type="ECO:0000259" key="3">
    <source>
        <dbReference type="PROSITE" id="PS50048"/>
    </source>
</evidence>
<comment type="caution">
    <text evidence="4">The sequence shown here is derived from an EMBL/GenBank/DDBJ whole genome shotgun (WGS) entry which is preliminary data.</text>
</comment>
<evidence type="ECO:0000256" key="1">
    <source>
        <dbReference type="ARBA" id="ARBA00023242"/>
    </source>
</evidence>
<dbReference type="GO" id="GO:0000976">
    <property type="term" value="F:transcription cis-regulatory region binding"/>
    <property type="evidence" value="ECO:0007669"/>
    <property type="project" value="TreeGrafter"/>
</dbReference>
<dbReference type="InterPro" id="IPR001138">
    <property type="entry name" value="Zn2Cys6_DnaBD"/>
</dbReference>
<gene>
    <name evidence="4" type="ORF">NKR19_g2441</name>
</gene>
<dbReference type="AlphaFoldDB" id="A0AA38RYW0"/>
<sequence length="625" mass="68217">MPRDPGQPSARVLEAAGPAAGSRVANAGRKRTKTGCRNCRARRRKCDEDKPRCQRCVNRNLDCQYPSGFTFLEKNILVVGPSTPAGAAAPRYSRLQFVEPSTPTAGSTNSDLREIDEAVAQPHTIELVSDHGTADTPLATAIDRELPNVAIAGGSAEQHFGSIGFGTSAESPDMTEGKPPGTTQSDGFETALQVLVSLSTSSFATQAVNFDAPGESVVYNDVESPTGTQHAICDVSFASDTVLGPLRQQAALTPTLDKASLEVIVSQLRNYRYHVAPWLDICDMGQFFGTAVPVMAAQSVTTRRAVLSLSAASLSPHADAVLEGSFQALADFTYGHGACGDYVAALLLAVASLIRSAPSSWRSMMEKFNSSVSTNRVRPEHAQYLSCLHLRLDLAVALLTGAYISLDKTPMARPVLDLEIADWASYAFQDINKMLQLCARAANLCSGYPSRPLLASHGPDAGFPLAQDWRLIAEDLNAWYCSRPEKLQPVVELDHSPTDAEPLFPAILFTNGAAILGNQMYHTAMMLLLQHKPRTLVLDRRRLPGWSPLWHAQRVCGIALSNDRRECWDLLLLASFYLAAKSMTYEPQQRELLRGFDVVARLTKWNVGHLKTMLQREWHMPDSRD</sequence>
<keyword evidence="1" id="KW-0539">Nucleus</keyword>
<dbReference type="PANTHER" id="PTHR37534:SF4">
    <property type="entry name" value="ZN(II)2CYS6 TRANSCRIPTION FACTOR (EUROFUNG)"/>
    <property type="match status" value="1"/>
</dbReference>
<evidence type="ECO:0000256" key="2">
    <source>
        <dbReference type="SAM" id="MobiDB-lite"/>
    </source>
</evidence>
<accession>A0AA38RYW0</accession>
<protein>
    <submittedName>
        <fullName evidence="4">C6 transcription factor</fullName>
    </submittedName>
</protein>
<dbReference type="GO" id="GO:0000981">
    <property type="term" value="F:DNA-binding transcription factor activity, RNA polymerase II-specific"/>
    <property type="evidence" value="ECO:0007669"/>
    <property type="project" value="InterPro"/>
</dbReference>
<dbReference type="Proteomes" id="UP001174691">
    <property type="component" value="Unassembled WGS sequence"/>
</dbReference>
<dbReference type="InterPro" id="IPR036864">
    <property type="entry name" value="Zn2-C6_fun-type_DNA-bd_sf"/>
</dbReference>
<dbReference type="GO" id="GO:0045944">
    <property type="term" value="P:positive regulation of transcription by RNA polymerase II"/>
    <property type="evidence" value="ECO:0007669"/>
    <property type="project" value="TreeGrafter"/>
</dbReference>
<evidence type="ECO:0000313" key="4">
    <source>
        <dbReference type="EMBL" id="KAJ9161293.1"/>
    </source>
</evidence>
<keyword evidence="5" id="KW-1185">Reference proteome</keyword>
<dbReference type="PROSITE" id="PS00463">
    <property type="entry name" value="ZN2_CY6_FUNGAL_1"/>
    <property type="match status" value="1"/>
</dbReference>
<evidence type="ECO:0000313" key="5">
    <source>
        <dbReference type="Proteomes" id="UP001174691"/>
    </source>
</evidence>
<feature type="region of interest" description="Disordered" evidence="2">
    <location>
        <begin position="1"/>
        <end position="33"/>
    </location>
</feature>
<dbReference type="CDD" id="cd00067">
    <property type="entry name" value="GAL4"/>
    <property type="match status" value="1"/>
</dbReference>
<reference evidence="4" key="1">
    <citation type="submission" date="2022-07" db="EMBL/GenBank/DDBJ databases">
        <title>Fungi with potential for degradation of polypropylene.</title>
        <authorList>
            <person name="Gostincar C."/>
        </authorList>
    </citation>
    <scope>NUCLEOTIDE SEQUENCE</scope>
    <source>
        <strain evidence="4">EXF-13287</strain>
    </source>
</reference>
<dbReference type="PROSITE" id="PS50048">
    <property type="entry name" value="ZN2_CY6_FUNGAL_2"/>
    <property type="match status" value="1"/>
</dbReference>
<dbReference type="SMART" id="SM00066">
    <property type="entry name" value="GAL4"/>
    <property type="match status" value="1"/>
</dbReference>
<dbReference type="SUPFAM" id="SSF57701">
    <property type="entry name" value="Zn2/Cys6 DNA-binding domain"/>
    <property type="match status" value="1"/>
</dbReference>
<dbReference type="PANTHER" id="PTHR37534">
    <property type="entry name" value="TRANSCRIPTIONAL ACTIVATOR PROTEIN UGA3"/>
    <property type="match status" value="1"/>
</dbReference>
<dbReference type="EMBL" id="JANBVN010000024">
    <property type="protein sequence ID" value="KAJ9161293.1"/>
    <property type="molecule type" value="Genomic_DNA"/>
</dbReference>
<name>A0AA38RYW0_9PEZI</name>
<organism evidence="4 5">
    <name type="scientific">Coniochaeta hoffmannii</name>
    <dbReference type="NCBI Taxonomy" id="91930"/>
    <lineage>
        <taxon>Eukaryota</taxon>
        <taxon>Fungi</taxon>
        <taxon>Dikarya</taxon>
        <taxon>Ascomycota</taxon>
        <taxon>Pezizomycotina</taxon>
        <taxon>Sordariomycetes</taxon>
        <taxon>Sordariomycetidae</taxon>
        <taxon>Coniochaetales</taxon>
        <taxon>Coniochaetaceae</taxon>
        <taxon>Coniochaeta</taxon>
    </lineage>
</organism>
<dbReference type="GO" id="GO:0008270">
    <property type="term" value="F:zinc ion binding"/>
    <property type="evidence" value="ECO:0007669"/>
    <property type="project" value="InterPro"/>
</dbReference>
<proteinExistence type="predicted"/>
<feature type="domain" description="Zn(2)-C6 fungal-type" evidence="3">
    <location>
        <begin position="35"/>
        <end position="65"/>
    </location>
</feature>
<dbReference type="GO" id="GO:0005634">
    <property type="term" value="C:nucleus"/>
    <property type="evidence" value="ECO:0007669"/>
    <property type="project" value="TreeGrafter"/>
</dbReference>
<dbReference type="Pfam" id="PF00172">
    <property type="entry name" value="Zn_clus"/>
    <property type="match status" value="1"/>
</dbReference>